<keyword evidence="2 4" id="KW-0560">Oxidoreductase</keyword>
<dbReference type="PANTHER" id="PTHR43761:SF1">
    <property type="entry name" value="D-ISOMER SPECIFIC 2-HYDROXYACID DEHYDROGENASE CATALYTIC DOMAIN-CONTAINING PROTEIN-RELATED"/>
    <property type="match status" value="1"/>
</dbReference>
<dbReference type="InterPro" id="IPR036291">
    <property type="entry name" value="NAD(P)-bd_dom_sf"/>
</dbReference>
<dbReference type="InterPro" id="IPR043322">
    <property type="entry name" value="CtBP"/>
</dbReference>
<protein>
    <submittedName>
        <fullName evidence="7">C-terminal binding protein</fullName>
    </submittedName>
</protein>
<evidence type="ECO:0000259" key="5">
    <source>
        <dbReference type="Pfam" id="PF00389"/>
    </source>
</evidence>
<evidence type="ECO:0000259" key="6">
    <source>
        <dbReference type="Pfam" id="PF02826"/>
    </source>
</evidence>
<evidence type="ECO:0000256" key="3">
    <source>
        <dbReference type="ARBA" id="ARBA00023027"/>
    </source>
</evidence>
<evidence type="ECO:0000256" key="2">
    <source>
        <dbReference type="ARBA" id="ARBA00023002"/>
    </source>
</evidence>
<sequence length="318" mass="34583">MNKKVVVTDHAFRDVSFEERAAWANGAGFACFSCTGEAETAAAVDGADVVLVNFAPITHKVLSRMRPGATVIRYGIGYDNVDIDAARELGVRVANVPDYGVETVADHAAAGLLALARRIPVYNHRIRGEGWVLPGDVGPIRGFRSMVVGLVGLGRIAQALHTRLVPFGFEFIAYDPFCRSETFERLGIESVDLVELARRSHAISLHAPSTRETFRMINGDFFAELQPGAVLVNTARGPLIDEAALATAISEGRLAAVVLDVTDPEPLPLESPLRDVPEIIFTPHAAFYDEDSLRRLQELASDEAGRALRDEPLRCQII</sequence>
<proteinExistence type="inferred from homology"/>
<keyword evidence="3" id="KW-0520">NAD</keyword>
<dbReference type="Pfam" id="PF00389">
    <property type="entry name" value="2-Hacid_dh"/>
    <property type="match status" value="1"/>
</dbReference>
<dbReference type="EMBL" id="JBFALK010000002">
    <property type="protein sequence ID" value="MEV0968170.1"/>
    <property type="molecule type" value="Genomic_DNA"/>
</dbReference>
<comment type="similarity">
    <text evidence="1 4">Belongs to the D-isomer specific 2-hydroxyacid dehydrogenase family.</text>
</comment>
<comment type="caution">
    <text evidence="7">The sequence shown here is derived from an EMBL/GenBank/DDBJ whole genome shotgun (WGS) entry which is preliminary data.</text>
</comment>
<feature type="domain" description="D-isomer specific 2-hydroxyacid dehydrogenase NAD-binding" evidence="6">
    <location>
        <begin position="111"/>
        <end position="286"/>
    </location>
</feature>
<keyword evidence="8" id="KW-1185">Reference proteome</keyword>
<dbReference type="RefSeq" id="WP_061261254.1">
    <property type="nucleotide sequence ID" value="NZ_JBFALK010000002.1"/>
</dbReference>
<dbReference type="Gene3D" id="3.40.50.720">
    <property type="entry name" value="NAD(P)-binding Rossmann-like Domain"/>
    <property type="match status" value="2"/>
</dbReference>
<dbReference type="SUPFAM" id="SSF52283">
    <property type="entry name" value="Formate/glycerate dehydrogenase catalytic domain-like"/>
    <property type="match status" value="1"/>
</dbReference>
<dbReference type="Proteomes" id="UP001551675">
    <property type="component" value="Unassembled WGS sequence"/>
</dbReference>
<dbReference type="PANTHER" id="PTHR43761">
    <property type="entry name" value="D-ISOMER SPECIFIC 2-HYDROXYACID DEHYDROGENASE FAMILY PROTEIN (AFU_ORTHOLOGUE AFUA_1G13630)"/>
    <property type="match status" value="1"/>
</dbReference>
<dbReference type="InterPro" id="IPR006140">
    <property type="entry name" value="D-isomer_DH_NAD-bd"/>
</dbReference>
<dbReference type="InterPro" id="IPR050418">
    <property type="entry name" value="D-iso_2-hydroxyacid_DH_PdxB"/>
</dbReference>
<evidence type="ECO:0000256" key="4">
    <source>
        <dbReference type="RuleBase" id="RU003719"/>
    </source>
</evidence>
<evidence type="ECO:0000313" key="7">
    <source>
        <dbReference type="EMBL" id="MEV0968170.1"/>
    </source>
</evidence>
<accession>A0ABV3G964</accession>
<dbReference type="Pfam" id="PF02826">
    <property type="entry name" value="2-Hacid_dh_C"/>
    <property type="match status" value="1"/>
</dbReference>
<dbReference type="InterPro" id="IPR006139">
    <property type="entry name" value="D-isomer_2_OHA_DH_cat_dom"/>
</dbReference>
<dbReference type="CDD" id="cd05299">
    <property type="entry name" value="CtBP_dh"/>
    <property type="match status" value="1"/>
</dbReference>
<gene>
    <name evidence="7" type="ORF">AB0I59_06010</name>
</gene>
<dbReference type="PROSITE" id="PS51257">
    <property type="entry name" value="PROKAR_LIPOPROTEIN"/>
    <property type="match status" value="1"/>
</dbReference>
<dbReference type="PROSITE" id="PS00671">
    <property type="entry name" value="D_2_HYDROXYACID_DH_3"/>
    <property type="match status" value="1"/>
</dbReference>
<name>A0ABV3G964_MICGL</name>
<reference evidence="7 8" key="1">
    <citation type="submission" date="2024-06" db="EMBL/GenBank/DDBJ databases">
        <title>The Natural Products Discovery Center: Release of the First 8490 Sequenced Strains for Exploring Actinobacteria Biosynthetic Diversity.</title>
        <authorList>
            <person name="Kalkreuter E."/>
            <person name="Kautsar S.A."/>
            <person name="Yang D."/>
            <person name="Bader C.D."/>
            <person name="Teijaro C.N."/>
            <person name="Fluegel L."/>
            <person name="Davis C.M."/>
            <person name="Simpson J.R."/>
            <person name="Lauterbach L."/>
            <person name="Steele A.D."/>
            <person name="Gui C."/>
            <person name="Meng S."/>
            <person name="Li G."/>
            <person name="Viehrig K."/>
            <person name="Ye F."/>
            <person name="Su P."/>
            <person name="Kiefer A.F."/>
            <person name="Nichols A."/>
            <person name="Cepeda A.J."/>
            <person name="Yan W."/>
            <person name="Fan B."/>
            <person name="Jiang Y."/>
            <person name="Adhikari A."/>
            <person name="Zheng C.-J."/>
            <person name="Schuster L."/>
            <person name="Cowan T.M."/>
            <person name="Smanski M.J."/>
            <person name="Chevrette M.G."/>
            <person name="De Carvalho L.P.S."/>
            <person name="Shen B."/>
        </authorList>
    </citation>
    <scope>NUCLEOTIDE SEQUENCE [LARGE SCALE GENOMIC DNA]</scope>
    <source>
        <strain evidence="7 8">NPDC050100</strain>
    </source>
</reference>
<dbReference type="SUPFAM" id="SSF51735">
    <property type="entry name" value="NAD(P)-binding Rossmann-fold domains"/>
    <property type="match status" value="1"/>
</dbReference>
<feature type="domain" description="D-isomer specific 2-hydroxyacid dehydrogenase catalytic" evidence="5">
    <location>
        <begin position="37"/>
        <end position="313"/>
    </location>
</feature>
<organism evidence="7 8">
    <name type="scientific">Microtetraspora glauca</name>
    <dbReference type="NCBI Taxonomy" id="1996"/>
    <lineage>
        <taxon>Bacteria</taxon>
        <taxon>Bacillati</taxon>
        <taxon>Actinomycetota</taxon>
        <taxon>Actinomycetes</taxon>
        <taxon>Streptosporangiales</taxon>
        <taxon>Streptosporangiaceae</taxon>
        <taxon>Microtetraspora</taxon>
    </lineage>
</organism>
<evidence type="ECO:0000313" key="8">
    <source>
        <dbReference type="Proteomes" id="UP001551675"/>
    </source>
</evidence>
<evidence type="ECO:0000256" key="1">
    <source>
        <dbReference type="ARBA" id="ARBA00005854"/>
    </source>
</evidence>
<dbReference type="InterPro" id="IPR029753">
    <property type="entry name" value="D-isomer_DH_CS"/>
</dbReference>